<evidence type="ECO:0000313" key="9">
    <source>
        <dbReference type="Proteomes" id="UP000282002"/>
    </source>
</evidence>
<dbReference type="InterPro" id="IPR050639">
    <property type="entry name" value="SSR_resolvase"/>
</dbReference>
<dbReference type="SUPFAM" id="SSF53041">
    <property type="entry name" value="Resolvase-like"/>
    <property type="match status" value="1"/>
</dbReference>
<gene>
    <name evidence="8" type="ORF">EI545_08915</name>
</gene>
<evidence type="ECO:0000256" key="1">
    <source>
        <dbReference type="ARBA" id="ARBA00022908"/>
    </source>
</evidence>
<evidence type="ECO:0000256" key="4">
    <source>
        <dbReference type="PIRSR" id="PIRSR606118-50"/>
    </source>
</evidence>
<feature type="region of interest" description="Disordered" evidence="6">
    <location>
        <begin position="1"/>
        <end position="35"/>
    </location>
</feature>
<evidence type="ECO:0000259" key="7">
    <source>
        <dbReference type="PROSITE" id="PS51736"/>
    </source>
</evidence>
<dbReference type="SMART" id="SM00857">
    <property type="entry name" value="Resolvase"/>
    <property type="match status" value="1"/>
</dbReference>
<name>A0A3S8U5K1_9RHOB</name>
<evidence type="ECO:0000256" key="3">
    <source>
        <dbReference type="ARBA" id="ARBA00023172"/>
    </source>
</evidence>
<feature type="active site" description="O-(5'-phospho-DNA)-serine intermediate" evidence="4 5">
    <location>
        <position position="46"/>
    </location>
</feature>
<proteinExistence type="predicted"/>
<dbReference type="Gene3D" id="3.40.50.1390">
    <property type="entry name" value="Resolvase, N-terminal catalytic domain"/>
    <property type="match status" value="1"/>
</dbReference>
<sequence>MSQPLLRHSHHPVPCPFTDQATGKTQMAAKRGPDRPQGVIGYVRVSTQGQGETGISLDIQRDAIRAFAGHLGIPVIEIFEDVASGRGAKSFPSCRGLQRALEAVRDHDALLVVWDWSRLSRHADDEATITALLPDAAKAGQLLHAQCSAEEISKRTKEAMAKQKVAEPSSDGLAAFPPIWQMGTPYG</sequence>
<evidence type="ECO:0000256" key="2">
    <source>
        <dbReference type="ARBA" id="ARBA00023125"/>
    </source>
</evidence>
<dbReference type="Proteomes" id="UP000282002">
    <property type="component" value="Chromosome"/>
</dbReference>
<dbReference type="AlphaFoldDB" id="A0A3S8U5K1"/>
<evidence type="ECO:0000256" key="5">
    <source>
        <dbReference type="PROSITE-ProRule" id="PRU10137"/>
    </source>
</evidence>
<dbReference type="KEGG" id="taw:EI545_08915"/>
<dbReference type="EMBL" id="CP034328">
    <property type="protein sequence ID" value="AZL58952.1"/>
    <property type="molecule type" value="Genomic_DNA"/>
</dbReference>
<dbReference type="CDD" id="cd00338">
    <property type="entry name" value="Ser_Recombinase"/>
    <property type="match status" value="1"/>
</dbReference>
<dbReference type="PROSITE" id="PS00397">
    <property type="entry name" value="RECOMBINASES_1"/>
    <property type="match status" value="1"/>
</dbReference>
<protein>
    <submittedName>
        <fullName evidence="8">Recombinase family protein</fullName>
    </submittedName>
</protein>
<accession>A0A3S8U5K1</accession>
<dbReference type="OrthoDB" id="7277848at2"/>
<dbReference type="GO" id="GO:0003677">
    <property type="term" value="F:DNA binding"/>
    <property type="evidence" value="ECO:0007669"/>
    <property type="project" value="UniProtKB-KW"/>
</dbReference>
<keyword evidence="3" id="KW-0233">DNA recombination</keyword>
<feature type="domain" description="Resolvase/invertase-type recombinase catalytic" evidence="7">
    <location>
        <begin position="38"/>
        <end position="121"/>
    </location>
</feature>
<dbReference type="GO" id="GO:0000150">
    <property type="term" value="F:DNA strand exchange activity"/>
    <property type="evidence" value="ECO:0007669"/>
    <property type="project" value="InterPro"/>
</dbReference>
<evidence type="ECO:0000313" key="8">
    <source>
        <dbReference type="EMBL" id="AZL58952.1"/>
    </source>
</evidence>
<dbReference type="InterPro" id="IPR036162">
    <property type="entry name" value="Resolvase-like_N_sf"/>
</dbReference>
<dbReference type="PANTHER" id="PTHR30461:SF2">
    <property type="entry name" value="SERINE RECOMBINASE PINE-RELATED"/>
    <property type="match status" value="1"/>
</dbReference>
<evidence type="ECO:0000256" key="6">
    <source>
        <dbReference type="SAM" id="MobiDB-lite"/>
    </source>
</evidence>
<dbReference type="PANTHER" id="PTHR30461">
    <property type="entry name" value="DNA-INVERTASE FROM LAMBDOID PROPHAGE"/>
    <property type="match status" value="1"/>
</dbReference>
<dbReference type="PROSITE" id="PS51736">
    <property type="entry name" value="RECOMBINASES_3"/>
    <property type="match status" value="1"/>
</dbReference>
<dbReference type="GO" id="GO:0015074">
    <property type="term" value="P:DNA integration"/>
    <property type="evidence" value="ECO:0007669"/>
    <property type="project" value="UniProtKB-KW"/>
</dbReference>
<keyword evidence="2" id="KW-0238">DNA-binding</keyword>
<keyword evidence="9" id="KW-1185">Reference proteome</keyword>
<dbReference type="Pfam" id="PF00239">
    <property type="entry name" value="Resolvase"/>
    <property type="match status" value="1"/>
</dbReference>
<dbReference type="InterPro" id="IPR006119">
    <property type="entry name" value="Resolv_N"/>
</dbReference>
<keyword evidence="1" id="KW-0229">DNA integration</keyword>
<dbReference type="InterPro" id="IPR006118">
    <property type="entry name" value="Recombinase_CS"/>
</dbReference>
<reference evidence="8 9" key="1">
    <citation type="submission" date="2018-12" db="EMBL/GenBank/DDBJ databases">
        <title>Complete genome sequencing of Tabrizicola sp. K13M18.</title>
        <authorList>
            <person name="Bae J.-W."/>
        </authorList>
    </citation>
    <scope>NUCLEOTIDE SEQUENCE [LARGE SCALE GENOMIC DNA]</scope>
    <source>
        <strain evidence="8 9">K13M18</strain>
    </source>
</reference>
<organism evidence="8 9">
    <name type="scientific">Tabrizicola piscis</name>
    <dbReference type="NCBI Taxonomy" id="2494374"/>
    <lineage>
        <taxon>Bacteria</taxon>
        <taxon>Pseudomonadati</taxon>
        <taxon>Pseudomonadota</taxon>
        <taxon>Alphaproteobacteria</taxon>
        <taxon>Rhodobacterales</taxon>
        <taxon>Paracoccaceae</taxon>
        <taxon>Tabrizicola</taxon>
    </lineage>
</organism>